<dbReference type="RefSeq" id="WP_091525786.1">
    <property type="nucleotide sequence ID" value="NZ_FOVI01000028.1"/>
</dbReference>
<protein>
    <submittedName>
        <fullName evidence="3">YcxB-like protein</fullName>
    </submittedName>
</protein>
<feature type="transmembrane region" description="Helical" evidence="1">
    <location>
        <begin position="33"/>
        <end position="50"/>
    </location>
</feature>
<dbReference type="Proteomes" id="UP000199036">
    <property type="component" value="Unassembled WGS sequence"/>
</dbReference>
<name>A0A1I5FGT4_9FLAO</name>
<keyword evidence="4" id="KW-1185">Reference proteome</keyword>
<dbReference type="STRING" id="913024.SAMN05421741_12815"/>
<dbReference type="Pfam" id="PF14317">
    <property type="entry name" value="YcxB"/>
    <property type="match status" value="1"/>
</dbReference>
<keyword evidence="1" id="KW-1133">Transmembrane helix</keyword>
<feature type="transmembrane region" description="Helical" evidence="1">
    <location>
        <begin position="56"/>
        <end position="80"/>
    </location>
</feature>
<gene>
    <name evidence="3" type="ORF">SAMN05421741_12815</name>
</gene>
<sequence length="181" mass="22203">MRYQYKLSEQDFLIHTLYSVSKNPLQKKQVRKTIIYLVIAFSVLLINVYNQNSTKVFIVFVLIYAFIICFYVFFLNKFFIKKHYKRSNKQNLGLRFNKEAILDFKDDFIETSGMDIKLEIKYDAIEEFNEITDYYYFKLKTNERLIIPKREIHNKESFLEMVENLQKKYNFKITKELDWKW</sequence>
<evidence type="ECO:0000259" key="2">
    <source>
        <dbReference type="Pfam" id="PF14317"/>
    </source>
</evidence>
<keyword evidence="1" id="KW-0472">Membrane</keyword>
<keyword evidence="1" id="KW-0812">Transmembrane</keyword>
<organism evidence="3 4">
    <name type="scientific">Paenimyroides ummariense</name>
    <dbReference type="NCBI Taxonomy" id="913024"/>
    <lineage>
        <taxon>Bacteria</taxon>
        <taxon>Pseudomonadati</taxon>
        <taxon>Bacteroidota</taxon>
        <taxon>Flavobacteriia</taxon>
        <taxon>Flavobacteriales</taxon>
        <taxon>Flavobacteriaceae</taxon>
        <taxon>Paenimyroides</taxon>
    </lineage>
</organism>
<evidence type="ECO:0000256" key="1">
    <source>
        <dbReference type="SAM" id="Phobius"/>
    </source>
</evidence>
<evidence type="ECO:0000313" key="4">
    <source>
        <dbReference type="Proteomes" id="UP000199036"/>
    </source>
</evidence>
<proteinExistence type="predicted"/>
<dbReference type="EMBL" id="FOVI01000028">
    <property type="protein sequence ID" value="SFO22912.1"/>
    <property type="molecule type" value="Genomic_DNA"/>
</dbReference>
<dbReference type="InterPro" id="IPR025588">
    <property type="entry name" value="YcxB-like_C"/>
</dbReference>
<accession>A0A1I5FGT4</accession>
<evidence type="ECO:0000313" key="3">
    <source>
        <dbReference type="EMBL" id="SFO22912.1"/>
    </source>
</evidence>
<feature type="domain" description="YcxB-like C-terminal" evidence="2">
    <location>
        <begin position="104"/>
        <end position="161"/>
    </location>
</feature>
<reference evidence="4" key="1">
    <citation type="submission" date="2016-10" db="EMBL/GenBank/DDBJ databases">
        <authorList>
            <person name="Varghese N."/>
            <person name="Submissions S."/>
        </authorList>
    </citation>
    <scope>NUCLEOTIDE SEQUENCE [LARGE SCALE GENOMIC DNA]</scope>
    <source>
        <strain evidence="4">DS-12</strain>
    </source>
</reference>
<dbReference type="AlphaFoldDB" id="A0A1I5FGT4"/>
<dbReference type="OrthoDB" id="1121049at2"/>